<comment type="caution">
    <text evidence="11">The sequence shown here is derived from an EMBL/GenBank/DDBJ whole genome shotgun (WGS) entry which is preliminary data.</text>
</comment>
<protein>
    <submittedName>
        <fullName evidence="11">General substrate transporter</fullName>
    </submittedName>
</protein>
<dbReference type="GO" id="GO:0016020">
    <property type="term" value="C:membrane"/>
    <property type="evidence" value="ECO:0007669"/>
    <property type="project" value="UniProtKB-SubCell"/>
</dbReference>
<evidence type="ECO:0000259" key="10">
    <source>
        <dbReference type="PROSITE" id="PS50850"/>
    </source>
</evidence>
<evidence type="ECO:0000256" key="8">
    <source>
        <dbReference type="RuleBase" id="RU003346"/>
    </source>
</evidence>
<dbReference type="Proteomes" id="UP000193986">
    <property type="component" value="Unassembled WGS sequence"/>
</dbReference>
<comment type="catalytic activity">
    <reaction evidence="7">
        <text>myo-inositol(out) + H(+)(out) = myo-inositol(in) + H(+)(in)</text>
        <dbReference type="Rhea" id="RHEA:60364"/>
        <dbReference type="ChEBI" id="CHEBI:15378"/>
        <dbReference type="ChEBI" id="CHEBI:17268"/>
    </reaction>
</comment>
<feature type="transmembrane region" description="Helical" evidence="9">
    <location>
        <begin position="374"/>
        <end position="400"/>
    </location>
</feature>
<dbReference type="PANTHER" id="PTHR48022:SF17">
    <property type="entry name" value="HEXOSE TRANSPORTER"/>
    <property type="match status" value="1"/>
</dbReference>
<evidence type="ECO:0000313" key="12">
    <source>
        <dbReference type="Proteomes" id="UP000193986"/>
    </source>
</evidence>
<dbReference type="InterPro" id="IPR003663">
    <property type="entry name" value="Sugar/inositol_transpt"/>
</dbReference>
<evidence type="ECO:0000256" key="7">
    <source>
        <dbReference type="ARBA" id="ARBA00049119"/>
    </source>
</evidence>
<dbReference type="GO" id="GO:0005351">
    <property type="term" value="F:carbohydrate:proton symporter activity"/>
    <property type="evidence" value="ECO:0007669"/>
    <property type="project" value="TreeGrafter"/>
</dbReference>
<dbReference type="InterPro" id="IPR050360">
    <property type="entry name" value="MFS_Sugar_Transporters"/>
</dbReference>
<dbReference type="PANTHER" id="PTHR48022">
    <property type="entry name" value="PLASTIDIC GLUCOSE TRANSPORTER 4"/>
    <property type="match status" value="1"/>
</dbReference>
<sequence>MGLYSELTPRLALVSFIGSLGALSFGYDNGWWGFILGAPYFNDQYGRTVVTDATTGATSISLSASEQSAGTGLGTAGIMIGCMIAPWFNEKFGRKKSFALLAVVGLIGALIQAVSTVGRRYWVLIAGKIILNISVGIASAVVGVYLSECAPASLRGTLMSNYNIIQNIGYVLAAGTVYGVVTKTTSINWLLPICLQFILPAVILSTLPLIPESPRWLVAQGRLDEATNVIRSLRKYKSQDDDALIYVEVEEIRAAYEEMRKIHDGVGWIELFRGANLRRTLVAIGLQSLQQAQGVSFVSNYALITLIGLGISNVYTIVMVLYVVLFVSSLGAFYFPDKIGRRALLLIGSASCATWMAVIGAITTKYAAPTGGMAHFLVVSLFLWVAIFANTWSIIPWTVAAEIPSNPLREKTLALASWSGFGVGLAVGFIVPYIQNAEYGDLGGKIAFLWMGFSIISGVFVYFFLPELKGRTLEELDYMFEARIPTRQFRKFDSSGMLAEKKHEHGTDKVVGEISMVENTDVEKGGSGEDIDQLERV</sequence>
<feature type="transmembrane region" description="Helical" evidence="9">
    <location>
        <begin position="412"/>
        <end position="434"/>
    </location>
</feature>
<evidence type="ECO:0000256" key="9">
    <source>
        <dbReference type="SAM" id="Phobius"/>
    </source>
</evidence>
<dbReference type="InterPro" id="IPR005828">
    <property type="entry name" value="MFS_sugar_transport-like"/>
</dbReference>
<dbReference type="EMBL" id="MCFC01000041">
    <property type="protein sequence ID" value="ORY27083.1"/>
    <property type="molecule type" value="Genomic_DNA"/>
</dbReference>
<dbReference type="Gene3D" id="1.20.1250.20">
    <property type="entry name" value="MFS general substrate transporter like domains"/>
    <property type="match status" value="1"/>
</dbReference>
<feature type="domain" description="Major facilitator superfamily (MFS) profile" evidence="10">
    <location>
        <begin position="14"/>
        <end position="469"/>
    </location>
</feature>
<reference evidence="11 12" key="1">
    <citation type="submission" date="2016-07" db="EMBL/GenBank/DDBJ databases">
        <title>Pervasive Adenine N6-methylation of Active Genes in Fungi.</title>
        <authorList>
            <consortium name="DOE Joint Genome Institute"/>
            <person name="Mondo S.J."/>
            <person name="Dannebaum R.O."/>
            <person name="Kuo R.C."/>
            <person name="Labutti K."/>
            <person name="Haridas S."/>
            <person name="Kuo A."/>
            <person name="Salamov A."/>
            <person name="Ahrendt S.R."/>
            <person name="Lipzen A."/>
            <person name="Sullivan W."/>
            <person name="Andreopoulos W.B."/>
            <person name="Clum A."/>
            <person name="Lindquist E."/>
            <person name="Daum C."/>
            <person name="Ramamoorthy G.K."/>
            <person name="Gryganskyi A."/>
            <person name="Culley D."/>
            <person name="Magnuson J.K."/>
            <person name="James T.Y."/>
            <person name="O'Malley M.A."/>
            <person name="Stajich J.E."/>
            <person name="Spatafora J.W."/>
            <person name="Visel A."/>
            <person name="Grigoriev I.V."/>
        </authorList>
    </citation>
    <scope>NUCLEOTIDE SEQUENCE [LARGE SCALE GENOMIC DNA]</scope>
    <source>
        <strain evidence="11 12">68-887.2</strain>
    </source>
</reference>
<evidence type="ECO:0000256" key="5">
    <source>
        <dbReference type="ARBA" id="ARBA00022989"/>
    </source>
</evidence>
<dbReference type="InParanoid" id="A0A1Y2AWX0"/>
<keyword evidence="6 9" id="KW-0472">Membrane</keyword>
<name>A0A1Y2AWX0_9TREE</name>
<gene>
    <name evidence="11" type="ORF">BCR39DRAFT_539141</name>
</gene>
<evidence type="ECO:0000256" key="6">
    <source>
        <dbReference type="ARBA" id="ARBA00023136"/>
    </source>
</evidence>
<feature type="transmembrane region" description="Helical" evidence="9">
    <location>
        <begin position="446"/>
        <end position="465"/>
    </location>
</feature>
<evidence type="ECO:0000256" key="3">
    <source>
        <dbReference type="ARBA" id="ARBA00022448"/>
    </source>
</evidence>
<evidence type="ECO:0000256" key="2">
    <source>
        <dbReference type="ARBA" id="ARBA00010992"/>
    </source>
</evidence>
<evidence type="ECO:0000256" key="1">
    <source>
        <dbReference type="ARBA" id="ARBA00004141"/>
    </source>
</evidence>
<dbReference type="SUPFAM" id="SSF103473">
    <property type="entry name" value="MFS general substrate transporter"/>
    <property type="match status" value="1"/>
</dbReference>
<dbReference type="OrthoDB" id="6612291at2759"/>
<feature type="transmembrane region" description="Helical" evidence="9">
    <location>
        <begin position="158"/>
        <end position="181"/>
    </location>
</feature>
<dbReference type="STRING" id="71784.A0A1Y2AWX0"/>
<feature type="transmembrane region" description="Helical" evidence="9">
    <location>
        <begin position="317"/>
        <end position="336"/>
    </location>
</feature>
<dbReference type="PRINTS" id="PR00171">
    <property type="entry name" value="SUGRTRNSPORT"/>
</dbReference>
<keyword evidence="3 8" id="KW-0813">Transport</keyword>
<feature type="transmembrane region" description="Helical" evidence="9">
    <location>
        <begin position="343"/>
        <end position="362"/>
    </location>
</feature>
<keyword evidence="4 9" id="KW-0812">Transmembrane</keyword>
<keyword evidence="5 9" id="KW-1133">Transmembrane helix</keyword>
<dbReference type="Pfam" id="PF00083">
    <property type="entry name" value="Sugar_tr"/>
    <property type="match status" value="1"/>
</dbReference>
<feature type="transmembrane region" description="Helical" evidence="9">
    <location>
        <begin position="187"/>
        <end position="210"/>
    </location>
</feature>
<evidence type="ECO:0000313" key="11">
    <source>
        <dbReference type="EMBL" id="ORY27083.1"/>
    </source>
</evidence>
<accession>A0A1Y2AWX0</accession>
<dbReference type="PROSITE" id="PS50850">
    <property type="entry name" value="MFS"/>
    <property type="match status" value="1"/>
</dbReference>
<dbReference type="NCBIfam" id="TIGR00879">
    <property type="entry name" value="SP"/>
    <property type="match status" value="1"/>
</dbReference>
<evidence type="ECO:0000256" key="4">
    <source>
        <dbReference type="ARBA" id="ARBA00022692"/>
    </source>
</evidence>
<comment type="subcellular location">
    <subcellularLocation>
        <location evidence="1">Membrane</location>
        <topology evidence="1">Multi-pass membrane protein</topology>
    </subcellularLocation>
</comment>
<proteinExistence type="inferred from homology"/>
<feature type="transmembrane region" description="Helical" evidence="9">
    <location>
        <begin position="7"/>
        <end position="27"/>
    </location>
</feature>
<feature type="transmembrane region" description="Helical" evidence="9">
    <location>
        <begin position="121"/>
        <end position="146"/>
    </location>
</feature>
<keyword evidence="12" id="KW-1185">Reference proteome</keyword>
<comment type="similarity">
    <text evidence="2 8">Belongs to the major facilitator superfamily. Sugar transporter (TC 2.A.1.1) family.</text>
</comment>
<dbReference type="AlphaFoldDB" id="A0A1Y2AWX0"/>
<dbReference type="InterPro" id="IPR036259">
    <property type="entry name" value="MFS_trans_sf"/>
</dbReference>
<feature type="transmembrane region" description="Helical" evidence="9">
    <location>
        <begin position="97"/>
        <end position="115"/>
    </location>
</feature>
<organism evidence="11 12">
    <name type="scientific">Naematelia encephala</name>
    <dbReference type="NCBI Taxonomy" id="71784"/>
    <lineage>
        <taxon>Eukaryota</taxon>
        <taxon>Fungi</taxon>
        <taxon>Dikarya</taxon>
        <taxon>Basidiomycota</taxon>
        <taxon>Agaricomycotina</taxon>
        <taxon>Tremellomycetes</taxon>
        <taxon>Tremellales</taxon>
        <taxon>Naemateliaceae</taxon>
        <taxon>Naematelia</taxon>
    </lineage>
</organism>
<dbReference type="InterPro" id="IPR020846">
    <property type="entry name" value="MFS_dom"/>
</dbReference>